<evidence type="ECO:0000313" key="1">
    <source>
        <dbReference type="EMBL" id="KAL0061801.1"/>
    </source>
</evidence>
<dbReference type="EMBL" id="JBBXMP010000122">
    <property type="protein sequence ID" value="KAL0061801.1"/>
    <property type="molecule type" value="Genomic_DNA"/>
</dbReference>
<proteinExistence type="predicted"/>
<keyword evidence="2" id="KW-1185">Reference proteome</keyword>
<protein>
    <recommendedName>
        <fullName evidence="3">F-box domain-containing protein</fullName>
    </recommendedName>
</protein>
<evidence type="ECO:0000313" key="2">
    <source>
        <dbReference type="Proteomes" id="UP001437256"/>
    </source>
</evidence>
<dbReference type="Proteomes" id="UP001437256">
    <property type="component" value="Unassembled WGS sequence"/>
</dbReference>
<sequence>MKSFTIPLLDDDILNHILTFLPDFYSLKATILSTKTFYDVYKAHPNSIRRAVAENVVGPALPEALRFVRHRDPKDLETEDEVEADESAPIMEEEIPELVENARMFRVLEDVFSLRHKNRESKTSQLTYDESLRFQRAIYRLALFTKVFYGPNLSGEFNSAEDEEESEKLQDKKRKEQIEFLRPFSVLELRQIFSASVLLAEVVRWAEAGDDDTYGLVGDDASRVGMALSSGPDTIYRCYNEGSIETLMAEFDWYNDDEPLPFFAGYLTHPLSELLKKRNFKGALEDDTHWRSIVDDVVGLHDLCSCCNTEGGFNLWGPSTYEYLYQTVRSIKPGLVVLMKGDLSKNPIETTYFRRFVKEIPGDENIYKHVVQDILDSDYKTSEFKACKPDDLLCTDCLTKLLEDNLHLWLLDEKMKGELSYSLATSDASPFLIWG</sequence>
<name>A0ABR2ZLD5_9AGAR</name>
<reference evidence="1 2" key="1">
    <citation type="submission" date="2024-05" db="EMBL/GenBank/DDBJ databases">
        <title>A draft genome resource for the thread blight pathogen Marasmius tenuissimus strain MS-2.</title>
        <authorList>
            <person name="Yulfo-Soto G.E."/>
            <person name="Baruah I.K."/>
            <person name="Amoako-Attah I."/>
            <person name="Bukari Y."/>
            <person name="Meinhardt L.W."/>
            <person name="Bailey B.A."/>
            <person name="Cohen S.P."/>
        </authorList>
    </citation>
    <scope>NUCLEOTIDE SEQUENCE [LARGE SCALE GENOMIC DNA]</scope>
    <source>
        <strain evidence="1 2">MS-2</strain>
    </source>
</reference>
<organism evidence="1 2">
    <name type="scientific">Marasmius tenuissimus</name>
    <dbReference type="NCBI Taxonomy" id="585030"/>
    <lineage>
        <taxon>Eukaryota</taxon>
        <taxon>Fungi</taxon>
        <taxon>Dikarya</taxon>
        <taxon>Basidiomycota</taxon>
        <taxon>Agaricomycotina</taxon>
        <taxon>Agaricomycetes</taxon>
        <taxon>Agaricomycetidae</taxon>
        <taxon>Agaricales</taxon>
        <taxon>Marasmiineae</taxon>
        <taxon>Marasmiaceae</taxon>
        <taxon>Marasmius</taxon>
    </lineage>
</organism>
<comment type="caution">
    <text evidence="1">The sequence shown here is derived from an EMBL/GenBank/DDBJ whole genome shotgun (WGS) entry which is preliminary data.</text>
</comment>
<evidence type="ECO:0008006" key="3">
    <source>
        <dbReference type="Google" id="ProtNLM"/>
    </source>
</evidence>
<gene>
    <name evidence="1" type="ORF">AAF712_011318</name>
</gene>
<accession>A0ABR2ZLD5</accession>